<dbReference type="AlphaFoldDB" id="A0A366FBH0"/>
<reference evidence="2 3" key="1">
    <citation type="submission" date="2018-06" db="EMBL/GenBank/DDBJ databases">
        <title>Genomic Encyclopedia of Type Strains, Phase IV (KMG-IV): sequencing the most valuable type-strain genomes for metagenomic binning, comparative biology and taxonomic classification.</title>
        <authorList>
            <person name="Goeker M."/>
        </authorList>
    </citation>
    <scope>NUCLEOTIDE SEQUENCE [LARGE SCALE GENOMIC DNA]</scope>
    <source>
        <strain evidence="2 3">DSM 24875</strain>
    </source>
</reference>
<dbReference type="Pfam" id="PF12138">
    <property type="entry name" value="Spherulin4"/>
    <property type="match status" value="1"/>
</dbReference>
<proteinExistence type="predicted"/>
<protein>
    <submittedName>
        <fullName evidence="2">Putative secreted protein with PEP-CTERM sorting signal</fullName>
    </submittedName>
</protein>
<name>A0A366FBH0_9HYPH</name>
<feature type="region of interest" description="Disordered" evidence="1">
    <location>
        <begin position="315"/>
        <end position="336"/>
    </location>
</feature>
<evidence type="ECO:0000256" key="1">
    <source>
        <dbReference type="SAM" id="MobiDB-lite"/>
    </source>
</evidence>
<comment type="caution">
    <text evidence="2">The sequence shown here is derived from an EMBL/GenBank/DDBJ whole genome shotgun (WGS) entry which is preliminary data.</text>
</comment>
<dbReference type="Proteomes" id="UP000253529">
    <property type="component" value="Unassembled WGS sequence"/>
</dbReference>
<accession>A0A366FBH0</accession>
<gene>
    <name evidence="2" type="ORF">DFR50_11588</name>
</gene>
<dbReference type="OrthoDB" id="508445at2"/>
<dbReference type="InterPro" id="IPR021986">
    <property type="entry name" value="Spherulin4"/>
</dbReference>
<dbReference type="EMBL" id="QNRK01000015">
    <property type="protein sequence ID" value="RBP11981.1"/>
    <property type="molecule type" value="Genomic_DNA"/>
</dbReference>
<keyword evidence="3" id="KW-1185">Reference proteome</keyword>
<organism evidence="2 3">
    <name type="scientific">Roseiarcus fermentans</name>
    <dbReference type="NCBI Taxonomy" id="1473586"/>
    <lineage>
        <taxon>Bacteria</taxon>
        <taxon>Pseudomonadati</taxon>
        <taxon>Pseudomonadota</taxon>
        <taxon>Alphaproteobacteria</taxon>
        <taxon>Hyphomicrobiales</taxon>
        <taxon>Roseiarcaceae</taxon>
        <taxon>Roseiarcus</taxon>
    </lineage>
</organism>
<evidence type="ECO:0000313" key="3">
    <source>
        <dbReference type="Proteomes" id="UP000253529"/>
    </source>
</evidence>
<evidence type="ECO:0000313" key="2">
    <source>
        <dbReference type="EMBL" id="RBP11981.1"/>
    </source>
</evidence>
<dbReference type="RefSeq" id="WP_113890036.1">
    <property type="nucleotide sequence ID" value="NZ_QNRK01000015.1"/>
</dbReference>
<sequence length="336" mass="34658">MDARRSTRGFRSGILADTENRRPIRPRRLAAIAAAAIAACVPAAARAETLSLLVPAYFAPGAGGTEGYTDGWAQLAASAGKVPITAILSPNSGPDSGAVPIYTVAVANLERAGGRVVGYVNTHDGALPLADAEAQVTAYLSQYPGAIDGFLIDNMSSHYSGLSYYQALYAFVKSLGAYQVIGNPGGDTHRAYLTAADTLVTFEGAAAAYPAATPPSWVAAQPASSFVNTISDQFSVSGMAADIALARERNAGYVYVTDQSMYSTDSFLYDRMPSYWNAEVATVAASGAAVPEPGAVVLTALGMVAMAGAMAQSRRRGQTARANGGAPRSVERIGAG</sequence>
<dbReference type="PANTHER" id="PTHR35040">
    <property type="match status" value="1"/>
</dbReference>
<dbReference type="PANTHER" id="PTHR35040:SF9">
    <property type="entry name" value="4-LIKE CELL SURFACE PROTEIN, PUTATIVE (AFU_ORTHOLOGUE AFUA_4G14080)-RELATED"/>
    <property type="match status" value="1"/>
</dbReference>